<protein>
    <submittedName>
        <fullName evidence="2">Uncharacterized protein</fullName>
    </submittedName>
</protein>
<sequence>MFVLILWEDSKEKDVVSPEHVKKRKGKIVAKWGSGWFPAKIVKKSEDKNWLESLEVTTEGEIVTPEKRMSISSDLMAERRNHRQIIKERESQRQEVMADYNKELMKKSSIFNDDSEAEESDQASKYK</sequence>
<feature type="region of interest" description="Disordered" evidence="1">
    <location>
        <begin position="107"/>
        <end position="127"/>
    </location>
</feature>
<dbReference type="EnsemblMetazoa" id="XM_031930028">
    <property type="protein sequence ID" value="XP_031785888"/>
    <property type="gene ID" value="LOC116417324"/>
</dbReference>
<reference evidence="2" key="1">
    <citation type="submission" date="2021-01" db="UniProtKB">
        <authorList>
            <consortium name="EnsemblMetazoa"/>
        </authorList>
    </citation>
    <scope>IDENTIFICATION</scope>
</reference>
<proteinExistence type="predicted"/>
<dbReference type="AlphaFoldDB" id="A0A7M7TA03"/>
<evidence type="ECO:0000313" key="3">
    <source>
        <dbReference type="Proteomes" id="UP000002358"/>
    </source>
</evidence>
<evidence type="ECO:0000256" key="1">
    <source>
        <dbReference type="SAM" id="MobiDB-lite"/>
    </source>
</evidence>
<name>A0A7M7TA03_NASVI</name>
<accession>A0A7M7TA03</accession>
<organism evidence="2 3">
    <name type="scientific">Nasonia vitripennis</name>
    <name type="common">Parasitic wasp</name>
    <dbReference type="NCBI Taxonomy" id="7425"/>
    <lineage>
        <taxon>Eukaryota</taxon>
        <taxon>Metazoa</taxon>
        <taxon>Ecdysozoa</taxon>
        <taxon>Arthropoda</taxon>
        <taxon>Hexapoda</taxon>
        <taxon>Insecta</taxon>
        <taxon>Pterygota</taxon>
        <taxon>Neoptera</taxon>
        <taxon>Endopterygota</taxon>
        <taxon>Hymenoptera</taxon>
        <taxon>Apocrita</taxon>
        <taxon>Proctotrupomorpha</taxon>
        <taxon>Chalcidoidea</taxon>
        <taxon>Pteromalidae</taxon>
        <taxon>Pteromalinae</taxon>
        <taxon>Nasonia</taxon>
    </lineage>
</organism>
<dbReference type="KEGG" id="nvi:116417324"/>
<dbReference type="OrthoDB" id="7700182at2759"/>
<dbReference type="InParanoid" id="A0A7M7TA03"/>
<dbReference type="RefSeq" id="XP_031785888.1">
    <property type="nucleotide sequence ID" value="XM_031930028.2"/>
</dbReference>
<evidence type="ECO:0000313" key="2">
    <source>
        <dbReference type="EnsemblMetazoa" id="XP_031785888"/>
    </source>
</evidence>
<keyword evidence="3" id="KW-1185">Reference proteome</keyword>
<dbReference type="GeneID" id="116417324"/>
<dbReference type="Proteomes" id="UP000002358">
    <property type="component" value="Unassembled WGS sequence"/>
</dbReference>